<dbReference type="SUPFAM" id="SSF52540">
    <property type="entry name" value="P-loop containing nucleoside triphosphate hydrolases"/>
    <property type="match status" value="1"/>
</dbReference>
<name>A0A923LTX5_9FIRM</name>
<organism evidence="1 2">
    <name type="scientific">Agathobaculum faecis</name>
    <dbReference type="NCBI Taxonomy" id="2763013"/>
    <lineage>
        <taxon>Bacteria</taxon>
        <taxon>Bacillati</taxon>
        <taxon>Bacillota</taxon>
        <taxon>Clostridia</taxon>
        <taxon>Eubacteriales</taxon>
        <taxon>Butyricicoccaceae</taxon>
        <taxon>Agathobaculum</taxon>
    </lineage>
</organism>
<dbReference type="Proteomes" id="UP000606499">
    <property type="component" value="Unassembled WGS sequence"/>
</dbReference>
<keyword evidence="1" id="KW-0808">Transferase</keyword>
<sequence length="203" mass="23157">MNNNLIITIGREYGTGGREIGQKLALRLGISFYDRELITRAAKKTGFDEKLFEQLDKRATNSFLYSLTMFGSVGLNGMSLTDQLYLAQANVIREIAEDAPCVVVGRCADHVLRDFPNKFDFFIHGSIEDRIKRIQSCGDYEIEGKTPQAALEKMDKQRSTYYNYYTGKVWGKCDHYDMCINAGRLGVEHSVDIILEYVNRLKK</sequence>
<comment type="caution">
    <text evidence="1">The sequence shown here is derived from an EMBL/GenBank/DDBJ whole genome shotgun (WGS) entry which is preliminary data.</text>
</comment>
<dbReference type="AlphaFoldDB" id="A0A923LTX5"/>
<dbReference type="Gene3D" id="3.40.50.300">
    <property type="entry name" value="P-loop containing nucleotide triphosphate hydrolases"/>
    <property type="match status" value="1"/>
</dbReference>
<reference evidence="1" key="1">
    <citation type="submission" date="2020-08" db="EMBL/GenBank/DDBJ databases">
        <title>Genome public.</title>
        <authorList>
            <person name="Liu C."/>
            <person name="Sun Q."/>
        </authorList>
    </citation>
    <scope>NUCLEOTIDE SEQUENCE</scope>
    <source>
        <strain evidence="1">NSJ-28</strain>
    </source>
</reference>
<protein>
    <submittedName>
        <fullName evidence="1">Cytidylate kinase-like family protein</fullName>
    </submittedName>
</protein>
<dbReference type="GO" id="GO:0016301">
    <property type="term" value="F:kinase activity"/>
    <property type="evidence" value="ECO:0007669"/>
    <property type="project" value="UniProtKB-KW"/>
</dbReference>
<evidence type="ECO:0000313" key="2">
    <source>
        <dbReference type="Proteomes" id="UP000606499"/>
    </source>
</evidence>
<keyword evidence="2" id="KW-1185">Reference proteome</keyword>
<proteinExistence type="predicted"/>
<evidence type="ECO:0000313" key="1">
    <source>
        <dbReference type="EMBL" id="MBC5725228.1"/>
    </source>
</evidence>
<dbReference type="InterPro" id="IPR027417">
    <property type="entry name" value="P-loop_NTPase"/>
</dbReference>
<keyword evidence="1" id="KW-0418">Kinase</keyword>
<accession>A0A923LTX5</accession>
<dbReference type="EMBL" id="JACOPL010000005">
    <property type="protein sequence ID" value="MBC5725228.1"/>
    <property type="molecule type" value="Genomic_DNA"/>
</dbReference>
<dbReference type="RefSeq" id="WP_107631943.1">
    <property type="nucleotide sequence ID" value="NZ_JACOPL010000005.1"/>
</dbReference>
<dbReference type="Pfam" id="PF13189">
    <property type="entry name" value="Cytidylate_kin2"/>
    <property type="match status" value="1"/>
</dbReference>
<gene>
    <name evidence="1" type="ORF">H8S45_07130</name>
</gene>